<sequence length="185" mass="21472">MATENEEPEEDCLDEEELDALELKLVLEWLQTVPTSEWHVLAHEWNYDNSKDVLHWLVDNPRTEKATALMIYWMSGARFHKQYGSAEEARAVASYLGGKWEFIHELEARYLAGFYTAGTVGFDPRHDGFSGPNGYDWTQDYREYPPKSPLPAEMEQAVPGIQPQSDVVYIEGIPEHIWEQLEKYF</sequence>
<protein>
    <submittedName>
        <fullName evidence="2">DUF4274 domain-containing protein</fullName>
    </submittedName>
</protein>
<organism evidence="2 3">
    <name type="scientific">Hymenobacter lucidus</name>
    <dbReference type="NCBI Taxonomy" id="2880930"/>
    <lineage>
        <taxon>Bacteria</taxon>
        <taxon>Pseudomonadati</taxon>
        <taxon>Bacteroidota</taxon>
        <taxon>Cytophagia</taxon>
        <taxon>Cytophagales</taxon>
        <taxon>Hymenobacteraceae</taxon>
        <taxon>Hymenobacter</taxon>
    </lineage>
</organism>
<evidence type="ECO:0000313" key="2">
    <source>
        <dbReference type="EMBL" id="MCB2410807.1"/>
    </source>
</evidence>
<dbReference type="EMBL" id="JAJADR010000011">
    <property type="protein sequence ID" value="MCB2410807.1"/>
    <property type="molecule type" value="Genomic_DNA"/>
</dbReference>
<reference evidence="2" key="1">
    <citation type="submission" date="2021-10" db="EMBL/GenBank/DDBJ databases">
        <authorList>
            <person name="Dean J.D."/>
            <person name="Kim M.K."/>
            <person name="Newey C.N."/>
            <person name="Stoker T.S."/>
            <person name="Thompson D.W."/>
            <person name="Grose J.H."/>
        </authorList>
    </citation>
    <scope>NUCLEOTIDE SEQUENCE</scope>
    <source>
        <strain evidence="2">BT178</strain>
    </source>
</reference>
<feature type="domain" description="DUF4274" evidence="1">
    <location>
        <begin position="35"/>
        <end position="111"/>
    </location>
</feature>
<accession>A0ABS8AYD7</accession>
<evidence type="ECO:0000313" key="3">
    <source>
        <dbReference type="Proteomes" id="UP001165296"/>
    </source>
</evidence>
<comment type="caution">
    <text evidence="2">The sequence shown here is derived from an EMBL/GenBank/DDBJ whole genome shotgun (WGS) entry which is preliminary data.</text>
</comment>
<dbReference type="Pfam" id="PF14096">
    <property type="entry name" value="DUF4274"/>
    <property type="match status" value="1"/>
</dbReference>
<keyword evidence="3" id="KW-1185">Reference proteome</keyword>
<dbReference type="RefSeq" id="WP_226180068.1">
    <property type="nucleotide sequence ID" value="NZ_JAJADR010000011.1"/>
</dbReference>
<proteinExistence type="predicted"/>
<gene>
    <name evidence="2" type="ORF">LGH74_22660</name>
</gene>
<name>A0ABS8AYD7_9BACT</name>
<evidence type="ECO:0000259" key="1">
    <source>
        <dbReference type="Pfam" id="PF14096"/>
    </source>
</evidence>
<dbReference type="Proteomes" id="UP001165296">
    <property type="component" value="Unassembled WGS sequence"/>
</dbReference>
<dbReference type="InterPro" id="IPR025369">
    <property type="entry name" value="DUF4274"/>
</dbReference>